<evidence type="ECO:0000256" key="1">
    <source>
        <dbReference type="PROSITE-ProRule" id="PRU00076"/>
    </source>
</evidence>
<keyword evidence="4" id="KW-1185">Reference proteome</keyword>
<dbReference type="OrthoDB" id="5832292at2759"/>
<name>W2TTR5_NECAM</name>
<dbReference type="AlphaFoldDB" id="W2TTR5"/>
<sequence length="160" mass="17776">MVLRPIYQCAVPNLLGCVRGLRIGGEIVDLRQTGHGFRPNDPSWLYDYELIRIGCELGCSSLDCKNSGHCSVGWLGNGDVTCDCSRTSYAGSDCTVDNGLILAANSYFTFDMDRFLSRYILSPMKRTQTLQFAFAPSSPSTHHQILATVQFKDERSVTYC</sequence>
<reference evidence="4" key="1">
    <citation type="journal article" date="2014" name="Nat. Genet.">
        <title>Genome of the human hookworm Necator americanus.</title>
        <authorList>
            <person name="Tang Y.T."/>
            <person name="Gao X."/>
            <person name="Rosa B.A."/>
            <person name="Abubucker S."/>
            <person name="Hallsworth-Pepin K."/>
            <person name="Martin J."/>
            <person name="Tyagi R."/>
            <person name="Heizer E."/>
            <person name="Zhang X."/>
            <person name="Bhonagiri-Palsikar V."/>
            <person name="Minx P."/>
            <person name="Warren W.C."/>
            <person name="Wang Q."/>
            <person name="Zhan B."/>
            <person name="Hotez P.J."/>
            <person name="Sternberg P.W."/>
            <person name="Dougall A."/>
            <person name="Gaze S.T."/>
            <person name="Mulvenna J."/>
            <person name="Sotillo J."/>
            <person name="Ranganathan S."/>
            <person name="Rabelo E.M."/>
            <person name="Wilson R.K."/>
            <person name="Felgner P.L."/>
            <person name="Bethony J."/>
            <person name="Hawdon J.M."/>
            <person name="Gasser R.B."/>
            <person name="Loukas A."/>
            <person name="Mitreva M."/>
        </authorList>
    </citation>
    <scope>NUCLEOTIDE SEQUENCE [LARGE SCALE GENOMIC DNA]</scope>
</reference>
<dbReference type="KEGG" id="nai:NECAME_16887"/>
<evidence type="ECO:0000259" key="2">
    <source>
        <dbReference type="PROSITE" id="PS50026"/>
    </source>
</evidence>
<dbReference type="PROSITE" id="PS50026">
    <property type="entry name" value="EGF_3"/>
    <property type="match status" value="1"/>
</dbReference>
<protein>
    <submittedName>
        <fullName evidence="3">EGF-like domain protein</fullName>
    </submittedName>
</protein>
<dbReference type="EMBL" id="KI657792">
    <property type="protein sequence ID" value="ETN85178.1"/>
    <property type="molecule type" value="Genomic_DNA"/>
</dbReference>
<feature type="domain" description="EGF-like" evidence="2">
    <location>
        <begin position="56"/>
        <end position="95"/>
    </location>
</feature>
<dbReference type="Gene3D" id="2.10.25.10">
    <property type="entry name" value="Laminin"/>
    <property type="match status" value="1"/>
</dbReference>
<gene>
    <name evidence="3" type="ORF">NECAME_16887</name>
</gene>
<organism evidence="3 4">
    <name type="scientific">Necator americanus</name>
    <name type="common">Human hookworm</name>
    <dbReference type="NCBI Taxonomy" id="51031"/>
    <lineage>
        <taxon>Eukaryota</taxon>
        <taxon>Metazoa</taxon>
        <taxon>Ecdysozoa</taxon>
        <taxon>Nematoda</taxon>
        <taxon>Chromadorea</taxon>
        <taxon>Rhabditida</taxon>
        <taxon>Rhabditina</taxon>
        <taxon>Rhabditomorpha</taxon>
        <taxon>Strongyloidea</taxon>
        <taxon>Ancylostomatidae</taxon>
        <taxon>Bunostominae</taxon>
        <taxon>Necator</taxon>
    </lineage>
</organism>
<dbReference type="InterPro" id="IPR000742">
    <property type="entry name" value="EGF"/>
</dbReference>
<evidence type="ECO:0000313" key="3">
    <source>
        <dbReference type="EMBL" id="ETN85178.1"/>
    </source>
</evidence>
<accession>W2TTR5</accession>
<proteinExistence type="predicted"/>
<comment type="caution">
    <text evidence="1">Lacks conserved residue(s) required for the propagation of feature annotation.</text>
</comment>
<dbReference type="STRING" id="51031.W2TTR5"/>
<evidence type="ECO:0000313" key="4">
    <source>
        <dbReference type="Proteomes" id="UP000053676"/>
    </source>
</evidence>
<dbReference type="Proteomes" id="UP000053676">
    <property type="component" value="Unassembled WGS sequence"/>
</dbReference>
<keyword evidence="1" id="KW-0245">EGF-like domain</keyword>